<organism evidence="15 16">
    <name type="scientific">Spodoptera litura</name>
    <name type="common">Asian cotton leafworm</name>
    <dbReference type="NCBI Taxonomy" id="69820"/>
    <lineage>
        <taxon>Eukaryota</taxon>
        <taxon>Metazoa</taxon>
        <taxon>Ecdysozoa</taxon>
        <taxon>Arthropoda</taxon>
        <taxon>Hexapoda</taxon>
        <taxon>Insecta</taxon>
        <taxon>Pterygota</taxon>
        <taxon>Neoptera</taxon>
        <taxon>Endopterygota</taxon>
        <taxon>Lepidoptera</taxon>
        <taxon>Glossata</taxon>
        <taxon>Ditrysia</taxon>
        <taxon>Noctuoidea</taxon>
        <taxon>Noctuidae</taxon>
        <taxon>Amphipyrinae</taxon>
        <taxon>Spodoptera</taxon>
    </lineage>
</organism>
<dbReference type="GO" id="GO:0008270">
    <property type="term" value="F:zinc ion binding"/>
    <property type="evidence" value="ECO:0007669"/>
    <property type="project" value="UniProtKB-KW"/>
</dbReference>
<dbReference type="PROSITE" id="PS00028">
    <property type="entry name" value="ZINC_FINGER_C2H2_1"/>
    <property type="match status" value="4"/>
</dbReference>
<dbReference type="FunFam" id="3.30.160.60:FF:000031">
    <property type="entry name" value="GLI family zinc finger 3"/>
    <property type="match status" value="1"/>
</dbReference>
<feature type="compositionally biased region" description="Polar residues" evidence="13">
    <location>
        <begin position="933"/>
        <end position="946"/>
    </location>
</feature>
<evidence type="ECO:0000256" key="8">
    <source>
        <dbReference type="ARBA" id="ARBA00023015"/>
    </source>
</evidence>
<keyword evidence="15" id="KW-1185">Reference proteome</keyword>
<feature type="compositionally biased region" description="Low complexity" evidence="13">
    <location>
        <begin position="563"/>
        <end position="573"/>
    </location>
</feature>
<dbReference type="GO" id="GO:0000122">
    <property type="term" value="P:negative regulation of transcription by RNA polymerase II"/>
    <property type="evidence" value="ECO:0007669"/>
    <property type="project" value="UniProtKB-ARBA"/>
</dbReference>
<dbReference type="GO" id="GO:0007367">
    <property type="term" value="P:segment polarity determination"/>
    <property type="evidence" value="ECO:0007669"/>
    <property type="project" value="UniProtKB-KW"/>
</dbReference>
<feature type="domain" description="C2H2-type" evidence="14">
    <location>
        <begin position="491"/>
        <end position="521"/>
    </location>
</feature>
<feature type="domain" description="C2H2-type" evidence="14">
    <location>
        <begin position="364"/>
        <end position="396"/>
    </location>
</feature>
<evidence type="ECO:0000256" key="9">
    <source>
        <dbReference type="ARBA" id="ARBA00023125"/>
    </source>
</evidence>
<feature type="domain" description="C2H2-type" evidence="14">
    <location>
        <begin position="402"/>
        <end position="429"/>
    </location>
</feature>
<evidence type="ECO:0000259" key="14">
    <source>
        <dbReference type="PROSITE" id="PS50157"/>
    </source>
</evidence>
<evidence type="ECO:0000256" key="1">
    <source>
        <dbReference type="ARBA" id="ARBA00004123"/>
    </source>
</evidence>
<evidence type="ECO:0000256" key="5">
    <source>
        <dbReference type="ARBA" id="ARBA00022737"/>
    </source>
</evidence>
<evidence type="ECO:0000256" key="11">
    <source>
        <dbReference type="ARBA" id="ARBA00023242"/>
    </source>
</evidence>
<dbReference type="PROSITE" id="PS50157">
    <property type="entry name" value="ZINC_FINGER_C2H2_2"/>
    <property type="match status" value="5"/>
</dbReference>
<keyword evidence="4" id="KW-0479">Metal-binding</keyword>
<dbReference type="GO" id="GO:0140297">
    <property type="term" value="F:DNA-binding transcription factor binding"/>
    <property type="evidence" value="ECO:0007669"/>
    <property type="project" value="UniProtKB-ARBA"/>
</dbReference>
<feature type="compositionally biased region" description="Polar residues" evidence="13">
    <location>
        <begin position="957"/>
        <end position="976"/>
    </location>
</feature>
<comment type="similarity">
    <text evidence="2">Belongs to the GLI C2H2-type zinc-finger protein family.</text>
</comment>
<evidence type="ECO:0000313" key="15">
    <source>
        <dbReference type="Proteomes" id="UP000301870"/>
    </source>
</evidence>
<proteinExistence type="inferred from homology"/>
<dbReference type="FunFam" id="3.30.160.60:FF:000068">
    <property type="entry name" value="GLI family zinc finger 3"/>
    <property type="match status" value="1"/>
</dbReference>
<dbReference type="CTD" id="12679"/>
<evidence type="ECO:0000256" key="3">
    <source>
        <dbReference type="ARBA" id="ARBA00022716"/>
    </source>
</evidence>
<dbReference type="InterPro" id="IPR036236">
    <property type="entry name" value="Znf_C2H2_sf"/>
</dbReference>
<evidence type="ECO:0000256" key="12">
    <source>
        <dbReference type="PROSITE-ProRule" id="PRU00042"/>
    </source>
</evidence>
<dbReference type="SUPFAM" id="SSF57667">
    <property type="entry name" value="beta-beta-alpha zinc fingers"/>
    <property type="match status" value="3"/>
</dbReference>
<evidence type="ECO:0000256" key="6">
    <source>
        <dbReference type="ARBA" id="ARBA00022771"/>
    </source>
</evidence>
<feature type="region of interest" description="Disordered" evidence="13">
    <location>
        <begin position="311"/>
        <end position="356"/>
    </location>
</feature>
<evidence type="ECO:0000256" key="4">
    <source>
        <dbReference type="ARBA" id="ARBA00022723"/>
    </source>
</evidence>
<dbReference type="GO" id="GO:0000978">
    <property type="term" value="F:RNA polymerase II cis-regulatory region sequence-specific DNA binding"/>
    <property type="evidence" value="ECO:0007669"/>
    <property type="project" value="TreeGrafter"/>
</dbReference>
<dbReference type="RefSeq" id="XP_022834457.1">
    <property type="nucleotide sequence ID" value="XM_022978689.1"/>
</dbReference>
<dbReference type="GeneID" id="111362143"/>
<evidence type="ECO:0000256" key="10">
    <source>
        <dbReference type="ARBA" id="ARBA00023163"/>
    </source>
</evidence>
<evidence type="ECO:0000313" key="16">
    <source>
        <dbReference type="RefSeq" id="XP_022834457.1"/>
    </source>
</evidence>
<accession>A0A9J7J2C4</accession>
<dbReference type="SMART" id="SM00355">
    <property type="entry name" value="ZnF_C2H2"/>
    <property type="match status" value="5"/>
</dbReference>
<reference evidence="16" key="1">
    <citation type="submission" date="2025-08" db="UniProtKB">
        <authorList>
            <consortium name="RefSeq"/>
        </authorList>
    </citation>
    <scope>IDENTIFICATION</scope>
    <source>
        <strain evidence="16">Ishihara</strain>
        <tissue evidence="16">Whole body</tissue>
    </source>
</reference>
<keyword evidence="9" id="KW-0238">DNA-binding</keyword>
<dbReference type="Pfam" id="PF23561">
    <property type="entry name" value="zf-C2H2_15"/>
    <property type="match status" value="1"/>
</dbReference>
<feature type="domain" description="C2H2-type" evidence="14">
    <location>
        <begin position="460"/>
        <end position="490"/>
    </location>
</feature>
<feature type="region of interest" description="Disordered" evidence="13">
    <location>
        <begin position="933"/>
        <end position="976"/>
    </location>
</feature>
<feature type="domain" description="C2H2-type" evidence="14">
    <location>
        <begin position="430"/>
        <end position="459"/>
    </location>
</feature>
<dbReference type="InterPro" id="IPR013087">
    <property type="entry name" value="Znf_C2H2_type"/>
</dbReference>
<dbReference type="InterPro" id="IPR043359">
    <property type="entry name" value="GLI-like"/>
</dbReference>
<gene>
    <name evidence="16" type="primary">LOC111362143</name>
</gene>
<dbReference type="Proteomes" id="UP000301870">
    <property type="component" value="Chromosome 4"/>
</dbReference>
<feature type="compositionally biased region" description="Basic and acidic residues" evidence="13">
    <location>
        <begin position="947"/>
        <end position="956"/>
    </location>
</feature>
<feature type="compositionally biased region" description="Polar residues" evidence="13">
    <location>
        <begin position="1477"/>
        <end position="1487"/>
    </location>
</feature>
<evidence type="ECO:0000256" key="2">
    <source>
        <dbReference type="ARBA" id="ARBA00010831"/>
    </source>
</evidence>
<feature type="region of interest" description="Disordered" evidence="13">
    <location>
        <begin position="1477"/>
        <end position="1522"/>
    </location>
</feature>
<feature type="region of interest" description="Disordered" evidence="13">
    <location>
        <begin position="525"/>
        <end position="580"/>
    </location>
</feature>
<keyword evidence="11" id="KW-0539">Nucleus</keyword>
<dbReference type="Pfam" id="PF00096">
    <property type="entry name" value="zf-C2H2"/>
    <property type="match status" value="1"/>
</dbReference>
<dbReference type="FunFam" id="3.30.160.60:FF:000036">
    <property type="entry name" value="GLI family zinc finger 3"/>
    <property type="match status" value="1"/>
</dbReference>
<keyword evidence="7" id="KW-0862">Zinc</keyword>
<dbReference type="KEGG" id="sliu:111362143"/>
<dbReference type="OrthoDB" id="3214149at2759"/>
<feature type="region of interest" description="Disordered" evidence="13">
    <location>
        <begin position="287"/>
        <end position="306"/>
    </location>
</feature>
<keyword evidence="6 12" id="KW-0863">Zinc-finger</keyword>
<feature type="region of interest" description="Disordered" evidence="13">
    <location>
        <begin position="703"/>
        <end position="723"/>
    </location>
</feature>
<dbReference type="FunFam" id="3.30.160.60:FF:000048">
    <property type="entry name" value="GLI family zinc finger 3"/>
    <property type="match status" value="1"/>
</dbReference>
<feature type="compositionally biased region" description="Low complexity" evidence="13">
    <location>
        <begin position="710"/>
        <end position="723"/>
    </location>
</feature>
<dbReference type="FunFam" id="3.30.160.60:FF:000019">
    <property type="entry name" value="GLI family zinc finger 3"/>
    <property type="match status" value="1"/>
</dbReference>
<dbReference type="InterPro" id="IPR056436">
    <property type="entry name" value="Znf-C2H2_ZIC1-5/GLI1-3-like"/>
</dbReference>
<dbReference type="GO" id="GO:0005634">
    <property type="term" value="C:nucleus"/>
    <property type="evidence" value="ECO:0007669"/>
    <property type="project" value="UniProtKB-SubCell"/>
</dbReference>
<keyword evidence="3" id="KW-0217">Developmental protein</keyword>
<name>A0A9J7J2C4_SPOLT</name>
<keyword evidence="3" id="KW-0709">Segmentation polarity protein</keyword>
<keyword evidence="8" id="KW-0805">Transcription regulation</keyword>
<feature type="compositionally biased region" description="Polar residues" evidence="13">
    <location>
        <begin position="1495"/>
        <end position="1522"/>
    </location>
</feature>
<evidence type="ECO:0000256" key="7">
    <source>
        <dbReference type="ARBA" id="ARBA00022833"/>
    </source>
</evidence>
<dbReference type="GO" id="GO:0000981">
    <property type="term" value="F:DNA-binding transcription factor activity, RNA polymerase II-specific"/>
    <property type="evidence" value="ECO:0007669"/>
    <property type="project" value="TreeGrafter"/>
</dbReference>
<sequence>MPDRESVGGPGSAGSGFLPLQFPSAFAAFHASTPPGTPTTAMHHATHYHHHAQLAAAAAAAAGATSELSYLAALHPAYRPVPYDHPLYGANTLRGLEYLSAARSLHPELHAGSTLASQDFQLSLEGSRIASPTRLRLSGGAIGASANRKRAVSWSPYSAESLDLAAVIRASPASLAVRAPSAASTGSYGHLSAGEFQDHWHSFGAISPALSLSHASLAQQLLARGGVVGGSGVLAGGVLMDPAHQQAAAAAAHHAAHAHLVAGIHRSHISSPTQLLMGAPVDVRPGLTLDGTPPQHLQQPPQQPEITSVMEADSASGMTQRKSPQGLMGHRENHHSNKPLSAAAESTVHDGLDSKDEPGDFIETNCHWVDCKLEFPTQDDLVKHINTDHIHASKKAFVCRWVGCSRDEKPFKAQYMLVVHMRRHTGEKPHKCTFEGCCKAYSRLENLKTHLRSHTGEKPYTCEYPGCAKAFSNASDRAKHQNRTHSNEKPYVCKAPGCTKRYTDPSSLRKHVKTVHGAEFYASKKHKGCSRGDDSAESGGGGAGSSPRSEEGGVPIGVRGHTSSASVKSESPASPIPHGLHTPAHQISYFIHQLSAQCGGELDFGGSGLGGFGDENGAPYFRLDGEVEQEVVGEVGQLPLMLRAMVAIGEPRAHHHAPRFGNKMAVARLMPPPHPDIGPAGGLPGRTELGSTNVAVELKTGVPNTRRDSGISSGSSLYSARSSDISRKSSQASVVSGAVATTTGVAGPQRLVSQHTTVYDQLSPDSSRRSSQVSCVGYAPAPSSALAAVQAVRTSQGNQAVLLRGVTCSEVRAEELALELDPNVQVKEEARRLSEQSNLSDQAQYQQYPCGTDDVGDAPFPFKTEDDQDTVTYKESRSNSTNTVVITTAQVHHPNQEVNLEQVAEGEMVENKLVIPDEMMQYLNQSILATESVTPAKTDSTNQPEQETSKDKESATKDNATSDVPNTNNSSDKISDVATSDDSLLKNLGAIGSDLNISDIPVDLRSLDVSMSGNSGSLLNSKSPDDKGTPLQEQVIPEVVPEKCEKEYTKPPSNNVPTNPLQSLQTMTANQTEQTNRMRANPLPQKQNAMSPKTVVMNQNVLSPQNLPHSMLSPQSLPHSAMSPQSVMSPHNIPHNVMSPPSVYNVMSPQSVMSVMSPQHNAMSPQSMQSLMSPQMPNQMMMSPRHNNIGSPMSQNMASPMVNMASPMGQNIASPHSHGMPSPMHPGLQSPMGQGMTSPMVQNMSNMTMNTQVPNQNQMMNMNMNQGQQMAVNPNYMNNRNCNAKVPNRNNMNQYHNQQYNQAPPYPVQNQNMMRSQNMQQYQMMQQYNQNQMPMHQMGNQNMVYNNQMNYQPVNYTNQSNQMHPLQMSRSSMMSVDNSGNMSRGTMNNYCEQQNQCPPMQNAQYNQNMQYPQPPPYNSVVNAANVMGPPPPKNNHQYNQTMLNNNQYYNHQRPYNQWDYPGNQFNKHNMQKSVQNSMNMSTGSQKPGNGARVPMNQNQMKGEQQTDCSMNSLRSQNNPTSEVQVWDISQSQIEANNGRKKNQNANTMRQETYQRTLEYVESCENWKSSEMVSSSTHPLQGGDNMVVNDLQTSLSSFYEENQYLQMIQ</sequence>
<protein>
    <submittedName>
        <fullName evidence="16">Zinc finger protein GLI4 isoform X1</fullName>
    </submittedName>
</protein>
<dbReference type="Gene3D" id="3.30.160.60">
    <property type="entry name" value="Classic Zinc Finger"/>
    <property type="match status" value="5"/>
</dbReference>
<dbReference type="PANTHER" id="PTHR45718:SF4">
    <property type="entry name" value="TRANSCRIPTIONAL ACTIVATOR CUBITUS INTERRUPTUS"/>
    <property type="match status" value="1"/>
</dbReference>
<evidence type="ECO:0000256" key="13">
    <source>
        <dbReference type="SAM" id="MobiDB-lite"/>
    </source>
</evidence>
<dbReference type="PANTHER" id="PTHR45718">
    <property type="entry name" value="TRANSCRIPTIONAL ACTIVATOR CUBITUS INTERRUPTUS"/>
    <property type="match status" value="1"/>
</dbReference>
<comment type="subcellular location">
    <subcellularLocation>
        <location evidence="1">Nucleus</location>
    </subcellularLocation>
</comment>
<keyword evidence="10" id="KW-0804">Transcription</keyword>
<keyword evidence="5" id="KW-0677">Repeat</keyword>
<feature type="compositionally biased region" description="Basic and acidic residues" evidence="13">
    <location>
        <begin position="347"/>
        <end position="356"/>
    </location>
</feature>